<gene>
    <name evidence="2" type="ORF">COW36_23800</name>
</gene>
<keyword evidence="1" id="KW-0472">Membrane</keyword>
<dbReference type="SUPFAM" id="SSF53474">
    <property type="entry name" value="alpha/beta-Hydrolases"/>
    <property type="match status" value="1"/>
</dbReference>
<keyword evidence="1" id="KW-0812">Transmembrane</keyword>
<dbReference type="InterPro" id="IPR029058">
    <property type="entry name" value="AB_hydrolase_fold"/>
</dbReference>
<evidence type="ECO:0000313" key="2">
    <source>
        <dbReference type="EMBL" id="PIW14062.1"/>
    </source>
</evidence>
<evidence type="ECO:0008006" key="4">
    <source>
        <dbReference type="Google" id="ProtNLM"/>
    </source>
</evidence>
<comment type="caution">
    <text evidence="2">The sequence shown here is derived from an EMBL/GenBank/DDBJ whole genome shotgun (WGS) entry which is preliminary data.</text>
</comment>
<dbReference type="Proteomes" id="UP000231019">
    <property type="component" value="Unassembled WGS sequence"/>
</dbReference>
<dbReference type="PANTHER" id="PTHR12277">
    <property type="entry name" value="ALPHA/BETA HYDROLASE DOMAIN-CONTAINING PROTEIN"/>
    <property type="match status" value="1"/>
</dbReference>
<evidence type="ECO:0000256" key="1">
    <source>
        <dbReference type="SAM" id="Phobius"/>
    </source>
</evidence>
<evidence type="ECO:0000313" key="3">
    <source>
        <dbReference type="Proteomes" id="UP000231019"/>
    </source>
</evidence>
<sequence length="346" mass="38696">MLKLRKVFSILVAALFLLGLGVLLYFNQLADQMLFYKYDKAWWQTSHPASCTPYRQSYFEDLRPKASSSKPLELSCEEALKLPAQSAYAQTSDGLKIHYRIFFTQHKKAPLLLHVSGITSDWLNGARYVPAAQRMGFQLVTMEMRNHGNSDNNGLGTRYGCHESADILAVLKALHEKEPDRKIMLWGTSGATMAILNAAEDLSKDPLIQTILLENPISSLRDVAEAKKPGLPPFVYNFAMGMASLKGGVDFQACAPTAQAPKLLKKVWVTVSQKDQLTPVWMAQKIVQALPQGSLKMYPEGNHERIWNGQPEAYETDIRLQGQPLPTELIERASYIADDAPSKQEK</sequence>
<dbReference type="EMBL" id="PFFQ01000065">
    <property type="protein sequence ID" value="PIW14062.1"/>
    <property type="molecule type" value="Genomic_DNA"/>
</dbReference>
<dbReference type="Gene3D" id="3.40.50.1820">
    <property type="entry name" value="alpha/beta hydrolase"/>
    <property type="match status" value="1"/>
</dbReference>
<feature type="transmembrane region" description="Helical" evidence="1">
    <location>
        <begin position="7"/>
        <end position="26"/>
    </location>
</feature>
<organism evidence="2 3">
    <name type="scientific">bacterium (Candidatus Blackallbacteria) CG17_big_fil_post_rev_8_21_14_2_50_48_46</name>
    <dbReference type="NCBI Taxonomy" id="2014261"/>
    <lineage>
        <taxon>Bacteria</taxon>
        <taxon>Candidatus Blackallbacteria</taxon>
    </lineage>
</organism>
<dbReference type="AlphaFoldDB" id="A0A2M7FY04"/>
<keyword evidence="1" id="KW-1133">Transmembrane helix</keyword>
<name>A0A2M7FY04_9BACT</name>
<dbReference type="PANTHER" id="PTHR12277:SF81">
    <property type="entry name" value="PROTEIN ABHD13"/>
    <property type="match status" value="1"/>
</dbReference>
<accession>A0A2M7FY04</accession>
<protein>
    <recommendedName>
        <fullName evidence="4">Serine aminopeptidase S33 domain-containing protein</fullName>
    </recommendedName>
</protein>
<reference evidence="2 3" key="1">
    <citation type="submission" date="2017-09" db="EMBL/GenBank/DDBJ databases">
        <title>Depth-based differentiation of microbial function through sediment-hosted aquifers and enrichment of novel symbionts in the deep terrestrial subsurface.</title>
        <authorList>
            <person name="Probst A.J."/>
            <person name="Ladd B."/>
            <person name="Jarett J.K."/>
            <person name="Geller-Mcgrath D.E."/>
            <person name="Sieber C.M."/>
            <person name="Emerson J.B."/>
            <person name="Anantharaman K."/>
            <person name="Thomas B.C."/>
            <person name="Malmstrom R."/>
            <person name="Stieglmeier M."/>
            <person name="Klingl A."/>
            <person name="Woyke T."/>
            <person name="Ryan C.M."/>
            <person name="Banfield J.F."/>
        </authorList>
    </citation>
    <scope>NUCLEOTIDE SEQUENCE [LARGE SCALE GENOMIC DNA]</scope>
    <source>
        <strain evidence="2">CG17_big_fil_post_rev_8_21_14_2_50_48_46</strain>
    </source>
</reference>
<proteinExistence type="predicted"/>